<evidence type="ECO:0008006" key="6">
    <source>
        <dbReference type="Google" id="ProtNLM"/>
    </source>
</evidence>
<evidence type="ECO:0000313" key="5">
    <source>
        <dbReference type="Proteomes" id="UP000045782"/>
    </source>
</evidence>
<feature type="domain" description="Rv3651-like middle" evidence="2">
    <location>
        <begin position="100"/>
        <end position="203"/>
    </location>
</feature>
<organism evidence="4 5">
    <name type="scientific">Mycobacteroides abscessus</name>
    <dbReference type="NCBI Taxonomy" id="36809"/>
    <lineage>
        <taxon>Bacteria</taxon>
        <taxon>Bacillati</taxon>
        <taxon>Actinomycetota</taxon>
        <taxon>Actinomycetes</taxon>
        <taxon>Mycobacteriales</taxon>
        <taxon>Mycobacteriaceae</taxon>
        <taxon>Mycobacteroides</taxon>
    </lineage>
</organism>
<dbReference type="Pfam" id="PF18007">
    <property type="entry name" value="Rv3651-like_N"/>
    <property type="match status" value="1"/>
</dbReference>
<dbReference type="RefSeq" id="WP_005056132.1">
    <property type="nucleotide sequence ID" value="NZ_AP022621.1"/>
</dbReference>
<reference evidence="4 5" key="1">
    <citation type="submission" date="2015-03" db="EMBL/GenBank/DDBJ databases">
        <authorList>
            <person name="Murphy D."/>
        </authorList>
    </citation>
    <scope>NUCLEOTIDE SEQUENCE [LARGE SCALE GENOMIC DNA]</scope>
    <source>
        <strain evidence="4 5">PAP088</strain>
    </source>
</reference>
<accession>A0A0U0ZJ93</accession>
<evidence type="ECO:0000313" key="4">
    <source>
        <dbReference type="EMBL" id="CPV43762.1"/>
    </source>
</evidence>
<evidence type="ECO:0000259" key="3">
    <source>
        <dbReference type="Pfam" id="PF21043"/>
    </source>
</evidence>
<dbReference type="AlphaFoldDB" id="A0A0U0ZJ93"/>
<evidence type="ECO:0000259" key="1">
    <source>
        <dbReference type="Pfam" id="PF18007"/>
    </source>
</evidence>
<feature type="domain" description="Rv3651-like N-terminal" evidence="1">
    <location>
        <begin position="4"/>
        <end position="96"/>
    </location>
</feature>
<dbReference type="Proteomes" id="UP000045782">
    <property type="component" value="Unassembled WGS sequence"/>
</dbReference>
<sequence length="332" mass="36230">MSRDWMLLETLGDEPTVIAIGSQARNLAPLESVLRRNRHRPLIEAAIADCRRTGEVTAAFTPARDRVVHVHPISMDKANIHGVQVWFGPADVDPPPRPLAGACLGDLDTSLTTLTAGYFEVMGFDPQNRSERQAIAEGLAPVLPSPRNTELMAHVVNPELDSTFCGTCLAADHQGNTLQVHYAGRASKETDPAGAVARINRIICTRVENRPAEPRVGLAQQILEAVATPGVHRLLMNVDTFAVLKWIDEPYPDLAWRYNPDRPETIHPDDEASARQMRDELRAGSTTGVLRVRAISGGWLRLRASATKFALRDNAFAALVTLAPEPAVDAEA</sequence>
<dbReference type="InterPro" id="IPR041458">
    <property type="entry name" value="Rv3651-like_N"/>
</dbReference>
<dbReference type="Pfam" id="PF18621">
    <property type="entry name" value="Rv3651-like_middle"/>
    <property type="match status" value="1"/>
</dbReference>
<name>A0A0U0ZJ93_9MYCO</name>
<dbReference type="InterPro" id="IPR048578">
    <property type="entry name" value="Rv3651-like_C"/>
</dbReference>
<protein>
    <recommendedName>
        <fullName evidence="6">Rv3651-like N-terminal domain-containing protein</fullName>
    </recommendedName>
</protein>
<evidence type="ECO:0000259" key="2">
    <source>
        <dbReference type="Pfam" id="PF18621"/>
    </source>
</evidence>
<feature type="domain" description="Rv3651-like C-terminal" evidence="3">
    <location>
        <begin position="218"/>
        <end position="322"/>
    </location>
</feature>
<dbReference type="EMBL" id="CSWP01000002">
    <property type="protein sequence ID" value="CPV43762.1"/>
    <property type="molecule type" value="Genomic_DNA"/>
</dbReference>
<dbReference type="Pfam" id="PF21043">
    <property type="entry name" value="Rv3651-like_C"/>
    <property type="match status" value="1"/>
</dbReference>
<dbReference type="InterPro" id="IPR041439">
    <property type="entry name" value="Rv3651-like_middle"/>
</dbReference>
<gene>
    <name evidence="4" type="ORF">ERS075579_01529</name>
</gene>
<proteinExistence type="predicted"/>